<evidence type="ECO:0000313" key="2">
    <source>
        <dbReference type="Proteomes" id="UP000198506"/>
    </source>
</evidence>
<sequence>MTDSLMPSDDPNEWDEVIAQITEKHAKKRADAIDKLDRQHTTSQAFATFANNEGETE</sequence>
<organism evidence="1 2">
    <name type="scientific">Agrococcus baldri</name>
    <dbReference type="NCBI Taxonomy" id="153730"/>
    <lineage>
        <taxon>Bacteria</taxon>
        <taxon>Bacillati</taxon>
        <taxon>Actinomycetota</taxon>
        <taxon>Actinomycetes</taxon>
        <taxon>Micrococcales</taxon>
        <taxon>Microbacteriaceae</taxon>
        <taxon>Agrococcus</taxon>
    </lineage>
</organism>
<protein>
    <submittedName>
        <fullName evidence="1">Uncharacterized protein</fullName>
    </submittedName>
</protein>
<accession>A0AA94HNU4</accession>
<dbReference type="AlphaFoldDB" id="A0AA94HNU4"/>
<proteinExistence type="predicted"/>
<keyword evidence="2" id="KW-1185">Reference proteome</keyword>
<evidence type="ECO:0000313" key="1">
    <source>
        <dbReference type="EMBL" id="SFS15675.1"/>
    </source>
</evidence>
<reference evidence="1 2" key="1">
    <citation type="submission" date="2016-10" db="EMBL/GenBank/DDBJ databases">
        <authorList>
            <person name="Varghese N."/>
            <person name="Submissions S."/>
        </authorList>
    </citation>
    <scope>NUCLEOTIDE SEQUENCE [LARGE SCALE GENOMIC DNA]</scope>
    <source>
        <strain evidence="1 2">IAM 15147</strain>
    </source>
</reference>
<dbReference type="EMBL" id="FOZN01000003">
    <property type="protein sequence ID" value="SFS15675.1"/>
    <property type="molecule type" value="Genomic_DNA"/>
</dbReference>
<name>A0AA94HNU4_9MICO</name>
<dbReference type="RefSeq" id="WP_177220353.1">
    <property type="nucleotide sequence ID" value="NZ_FOZN01000003.1"/>
</dbReference>
<dbReference type="Proteomes" id="UP000198506">
    <property type="component" value="Unassembled WGS sequence"/>
</dbReference>
<comment type="caution">
    <text evidence="1">The sequence shown here is derived from an EMBL/GenBank/DDBJ whole genome shotgun (WGS) entry which is preliminary data.</text>
</comment>
<gene>
    <name evidence="1" type="ORF">SAMN04487783_2100</name>
</gene>